<organism evidence="1 2">
    <name type="scientific">Peribacillus deserti</name>
    <dbReference type="NCBI Taxonomy" id="673318"/>
    <lineage>
        <taxon>Bacteria</taxon>
        <taxon>Bacillati</taxon>
        <taxon>Bacillota</taxon>
        <taxon>Bacilli</taxon>
        <taxon>Bacillales</taxon>
        <taxon>Bacillaceae</taxon>
        <taxon>Peribacillus</taxon>
    </lineage>
</organism>
<sequence>MRKIYGVQNLIVYLASVGYPLNEKQVHDLILNKDIPHLRPFNNMIVFNLDHIDWWVSQRLKP</sequence>
<proteinExistence type="predicted"/>
<reference evidence="1 2" key="1">
    <citation type="submission" date="2021-01" db="EMBL/GenBank/DDBJ databases">
        <title>Genomic Encyclopedia of Type Strains, Phase IV (KMG-IV): sequencing the most valuable type-strain genomes for metagenomic binning, comparative biology and taxonomic classification.</title>
        <authorList>
            <person name="Goeker M."/>
        </authorList>
    </citation>
    <scope>NUCLEOTIDE SEQUENCE [LARGE SCALE GENOMIC DNA]</scope>
    <source>
        <strain evidence="1 2">DSM 105482</strain>
    </source>
</reference>
<dbReference type="EMBL" id="JAFBFI010000032">
    <property type="protein sequence ID" value="MBM7694677.1"/>
    <property type="molecule type" value="Genomic_DNA"/>
</dbReference>
<protein>
    <recommendedName>
        <fullName evidence="3">DNA-binding protein</fullName>
    </recommendedName>
</protein>
<accession>A0ABS2QNJ7</accession>
<gene>
    <name evidence="1" type="ORF">JOC77_004154</name>
</gene>
<comment type="caution">
    <text evidence="1">The sequence shown here is derived from an EMBL/GenBank/DDBJ whole genome shotgun (WGS) entry which is preliminary data.</text>
</comment>
<name>A0ABS2QNJ7_9BACI</name>
<keyword evidence="2" id="KW-1185">Reference proteome</keyword>
<evidence type="ECO:0000313" key="1">
    <source>
        <dbReference type="EMBL" id="MBM7694677.1"/>
    </source>
</evidence>
<dbReference type="RefSeq" id="WP_204547889.1">
    <property type="nucleotide sequence ID" value="NZ_JAFBFI010000032.1"/>
</dbReference>
<dbReference type="Proteomes" id="UP000823486">
    <property type="component" value="Unassembled WGS sequence"/>
</dbReference>
<evidence type="ECO:0008006" key="3">
    <source>
        <dbReference type="Google" id="ProtNLM"/>
    </source>
</evidence>
<evidence type="ECO:0000313" key="2">
    <source>
        <dbReference type="Proteomes" id="UP000823486"/>
    </source>
</evidence>